<feature type="compositionally biased region" description="Polar residues" evidence="1">
    <location>
        <begin position="45"/>
        <end position="58"/>
    </location>
</feature>
<dbReference type="OrthoDB" id="5945439at2759"/>
<protein>
    <submittedName>
        <fullName evidence="2">Protein SPATA45-like</fullName>
    </submittedName>
</protein>
<reference evidence="2" key="1">
    <citation type="submission" date="2021-10" db="EMBL/GenBank/DDBJ databases">
        <title>Tropical sea cucumber genome reveals ecological adaptation and Cuvierian tubules defense mechanism.</title>
        <authorList>
            <person name="Chen T."/>
        </authorList>
    </citation>
    <scope>NUCLEOTIDE SEQUENCE</scope>
    <source>
        <strain evidence="2">Nanhai2018</strain>
        <tissue evidence="2">Muscle</tissue>
    </source>
</reference>
<name>A0A9Q1CHH8_HOLLE</name>
<feature type="region of interest" description="Disordered" evidence="1">
    <location>
        <begin position="40"/>
        <end position="66"/>
    </location>
</feature>
<evidence type="ECO:0000313" key="2">
    <source>
        <dbReference type="EMBL" id="KAJ8045401.1"/>
    </source>
</evidence>
<proteinExistence type="predicted"/>
<gene>
    <name evidence="2" type="ORF">HOLleu_08408</name>
</gene>
<accession>A0A9Q1CHH8</accession>
<dbReference type="EMBL" id="JAIZAY010000003">
    <property type="protein sequence ID" value="KAJ8045401.1"/>
    <property type="molecule type" value="Genomic_DNA"/>
</dbReference>
<keyword evidence="3" id="KW-1185">Reference proteome</keyword>
<comment type="caution">
    <text evidence="2">The sequence shown here is derived from an EMBL/GenBank/DDBJ whole genome shotgun (WGS) entry which is preliminary data.</text>
</comment>
<dbReference type="AlphaFoldDB" id="A0A9Q1CHH8"/>
<dbReference type="Proteomes" id="UP001152320">
    <property type="component" value="Chromosome 3"/>
</dbReference>
<evidence type="ECO:0000313" key="3">
    <source>
        <dbReference type="Proteomes" id="UP001152320"/>
    </source>
</evidence>
<sequence>MSSAKGTDPQKLYEANNYRESWCTVELSSKQDWCRTERKHHSDQFKSSVLNPKNNQPESEARCTFQVNDKTHRERRHFPDRSCKCNLCENTTTIRSLVPRLGQGYGS</sequence>
<evidence type="ECO:0000256" key="1">
    <source>
        <dbReference type="SAM" id="MobiDB-lite"/>
    </source>
</evidence>
<organism evidence="2 3">
    <name type="scientific">Holothuria leucospilota</name>
    <name type="common">Black long sea cucumber</name>
    <name type="synonym">Mertensiothuria leucospilota</name>
    <dbReference type="NCBI Taxonomy" id="206669"/>
    <lineage>
        <taxon>Eukaryota</taxon>
        <taxon>Metazoa</taxon>
        <taxon>Echinodermata</taxon>
        <taxon>Eleutherozoa</taxon>
        <taxon>Echinozoa</taxon>
        <taxon>Holothuroidea</taxon>
        <taxon>Aspidochirotacea</taxon>
        <taxon>Aspidochirotida</taxon>
        <taxon>Holothuriidae</taxon>
        <taxon>Holothuria</taxon>
    </lineage>
</organism>